<keyword evidence="1" id="KW-0805">Transcription regulation</keyword>
<dbReference type="Pfam" id="PF01022">
    <property type="entry name" value="HTH_5"/>
    <property type="match status" value="1"/>
</dbReference>
<dbReference type="InterPro" id="IPR011991">
    <property type="entry name" value="ArsR-like_HTH"/>
</dbReference>
<dbReference type="InterPro" id="IPR036388">
    <property type="entry name" value="WH-like_DNA-bd_sf"/>
</dbReference>
<dbReference type="RefSeq" id="WP_173583477.1">
    <property type="nucleotide sequence ID" value="NZ_WOTB01000012.1"/>
</dbReference>
<evidence type="ECO:0000256" key="2">
    <source>
        <dbReference type="ARBA" id="ARBA00023125"/>
    </source>
</evidence>
<dbReference type="EMBL" id="WOTB01000012">
    <property type="protein sequence ID" value="NHN85090.1"/>
    <property type="molecule type" value="Genomic_DNA"/>
</dbReference>
<dbReference type="SUPFAM" id="SSF46785">
    <property type="entry name" value="Winged helix' DNA-binding domain"/>
    <property type="match status" value="1"/>
</dbReference>
<dbReference type="PANTHER" id="PTHR43132">
    <property type="entry name" value="ARSENICAL RESISTANCE OPERON REPRESSOR ARSR-RELATED"/>
    <property type="match status" value="1"/>
</dbReference>
<evidence type="ECO:0000256" key="4">
    <source>
        <dbReference type="SAM" id="MobiDB-lite"/>
    </source>
</evidence>
<evidence type="ECO:0000256" key="1">
    <source>
        <dbReference type="ARBA" id="ARBA00023015"/>
    </source>
</evidence>
<name>A0ABX0JRB6_9PROT</name>
<reference evidence="6 7" key="1">
    <citation type="journal article" date="2020" name="Int. J. Syst. Evol. Microbiol.">
        <title>Novel acetic acid bacteria from cider fermentations: Acetobacter conturbans sp. nov. and Acetobacter fallax sp. nov.</title>
        <authorList>
            <person name="Sombolestani A.S."/>
            <person name="Cleenwerck I."/>
            <person name="Cnockaert M."/>
            <person name="Borremans W."/>
            <person name="Wieme A.D."/>
            <person name="De Vuyst L."/>
            <person name="Vandamme P."/>
        </authorList>
    </citation>
    <scope>NUCLEOTIDE SEQUENCE [LARGE SCALE GENOMIC DNA]</scope>
    <source>
        <strain evidence="6 7">LMG 30640</strain>
    </source>
</reference>
<organism evidence="6 7">
    <name type="scientific">Acetobacter musti</name>
    <dbReference type="NCBI Taxonomy" id="864732"/>
    <lineage>
        <taxon>Bacteria</taxon>
        <taxon>Pseudomonadati</taxon>
        <taxon>Pseudomonadota</taxon>
        <taxon>Alphaproteobacteria</taxon>
        <taxon>Acetobacterales</taxon>
        <taxon>Acetobacteraceae</taxon>
        <taxon>Acetobacter</taxon>
    </lineage>
</organism>
<dbReference type="Proteomes" id="UP000635278">
    <property type="component" value="Unassembled WGS sequence"/>
</dbReference>
<protein>
    <submittedName>
        <fullName evidence="6">Metalloregulator ArsR/SmtB family transcription factor</fullName>
    </submittedName>
</protein>
<dbReference type="Gene3D" id="1.10.10.10">
    <property type="entry name" value="Winged helix-like DNA-binding domain superfamily/Winged helix DNA-binding domain"/>
    <property type="match status" value="1"/>
</dbReference>
<keyword evidence="2" id="KW-0238">DNA-binding</keyword>
<feature type="region of interest" description="Disordered" evidence="4">
    <location>
        <begin position="112"/>
        <end position="135"/>
    </location>
</feature>
<dbReference type="NCBIfam" id="NF033788">
    <property type="entry name" value="HTH_metalloreg"/>
    <property type="match status" value="1"/>
</dbReference>
<accession>A0ABX0JRB6</accession>
<feature type="domain" description="HTH arsR-type" evidence="5">
    <location>
        <begin position="4"/>
        <end position="98"/>
    </location>
</feature>
<evidence type="ECO:0000313" key="6">
    <source>
        <dbReference type="EMBL" id="NHN85090.1"/>
    </source>
</evidence>
<dbReference type="InterPro" id="IPR051011">
    <property type="entry name" value="Metal_resp_trans_reg"/>
</dbReference>
<evidence type="ECO:0000313" key="7">
    <source>
        <dbReference type="Proteomes" id="UP000635278"/>
    </source>
</evidence>
<dbReference type="PROSITE" id="PS50987">
    <property type="entry name" value="HTH_ARSR_2"/>
    <property type="match status" value="1"/>
</dbReference>
<keyword evidence="3" id="KW-0804">Transcription</keyword>
<gene>
    <name evidence="6" type="ORF">GOB93_10615</name>
</gene>
<sequence>MTRLTAEDAKLLTERLRLLAQPQRLMILDLLQEGTLAVSDIEARTGIGQPTLSQQLGALRRAGIIAAKRDSRSMNYDFSNDMERRRTRILLDLLRGAAGEETVVAVTRKAPVRKAGGDGGGAQFARVSGPGRRAS</sequence>
<dbReference type="CDD" id="cd00090">
    <property type="entry name" value="HTH_ARSR"/>
    <property type="match status" value="1"/>
</dbReference>
<dbReference type="PANTHER" id="PTHR43132:SF2">
    <property type="entry name" value="ARSENICAL RESISTANCE OPERON REPRESSOR ARSR-RELATED"/>
    <property type="match status" value="1"/>
</dbReference>
<proteinExistence type="predicted"/>
<dbReference type="SMART" id="SM00418">
    <property type="entry name" value="HTH_ARSR"/>
    <property type="match status" value="1"/>
</dbReference>
<evidence type="ECO:0000259" key="5">
    <source>
        <dbReference type="PROSITE" id="PS50987"/>
    </source>
</evidence>
<comment type="caution">
    <text evidence="6">The sequence shown here is derived from an EMBL/GenBank/DDBJ whole genome shotgun (WGS) entry which is preliminary data.</text>
</comment>
<keyword evidence="7" id="KW-1185">Reference proteome</keyword>
<dbReference type="InterPro" id="IPR036390">
    <property type="entry name" value="WH_DNA-bd_sf"/>
</dbReference>
<dbReference type="InterPro" id="IPR001845">
    <property type="entry name" value="HTH_ArsR_DNA-bd_dom"/>
</dbReference>
<dbReference type="PRINTS" id="PR00778">
    <property type="entry name" value="HTHARSR"/>
</dbReference>
<evidence type="ECO:0000256" key="3">
    <source>
        <dbReference type="ARBA" id="ARBA00023163"/>
    </source>
</evidence>